<dbReference type="InterPro" id="IPR000477">
    <property type="entry name" value="RT_dom"/>
</dbReference>
<feature type="transmembrane region" description="Helical" evidence="4">
    <location>
        <begin position="1487"/>
        <end position="1513"/>
    </location>
</feature>
<sequence length="2610" mass="289870">MEKAIFGTPPAAVDDSWSGVASFRSTLTGDGAFWVTLLLPWEMEALVADCGLIPTGCTKVTLYDWKVSCMDPLILSATASSQAYPCSAMPRTFGENIIELAAGSGAMGLGALFMGARIRVCIESCNYAVEHLKHNEHGFIIHDDIGSLAAIRSAHEVLNGLPTTGFFGFPCQPYSMQGRQLGEQDVRFDTLLGGLKATWYLQLQSLIVECVPMACTTVAVQEALELVCGAMGWEKVDLMLDLKLQWPMRRARWWGILAPPIWLAGPFHGWATDPRFPTTGALLKSWPAWAIDDEDDLCLTQDEYFIFQDATYGTDQRWYGMQHQLPTILHSYGSWFGPCPCGCRRRAMSAEALKQKGIRGCYVTSSLTGQPRLLHPHELAFMLGIPSSMKFHTTPRDTLPLLGNVASPMQAVWAYAMLVRSVSRAIPDIFAIDPAQVLDSFKRELIRQFYGAHHLDVPLTSLCIVAEDGAELTLFAAGTNLAADLLHAEKLQLHPEASCALFEDDRQLSMFERFPAIPNGRCYRLRVEGPYSKVCHDEMIVISLQHGQEHWVELQRAGQFLFQALESKPFETTYLFVDSTGRLFSRDARIWQSLRLRPLGPHSFPTLRTTTTLEACGHDGLHSFAAPPSLGSANGPGFPVVAAAVPGLGARLIWQVMQSLTQHLKAQKGMEPLLLSPEVAAQLLDASQAPHSLGLAPGMASGIQECFCIFAAEGHWALLWGRRHGHDLHWTYLDPLSDGLRTSALILATRITGLLGGRVDSFQYSTLYVQRDSFSCGTLALLHMAAALGLPGLLMPNAVKALHLWLLRHSGSETFRAKGPADASALQQLAEFLVKHGVFPQAASERAQLVANKVGMTAIQQALNSRNPWAALKDKASQPGTSIRLVTHEELEAQIAARAKSKHGAHVPRAKDKKSQTVAPRISAEQLDVTMLQLDKSHFKDEDGDDIPQIQFNEVRSNGRGIAICTQADARAFIADPKSISTDALALLVLPPLPSEALASAKIISMRFPAVYGAHKEPMLIQSTMVCLGDIDIHRHYGASDTKLAVLDTSVFKVVIYRDELESAWDLFIKHPVRHLTELLPALQLCRGRKCGTDCPKFHPPLDEEIDGAIQEVWARKFLSESGKIANPTDACIYQLYLRVAALTANQVLESSIAGVYIEPRKADLSGTDPKFAVVWLPKSDRIAAIRALKSFDGAQALVRVKDRYGIRVQAAHAAAASKELRPDIPFVDVRVSKVFRLHPIPHGVQRNTLLKLFKDWGWTAKPMQPTKGSASGSAWEVGADKPPPKPIMPGFGGDVLISEVRDRTTSTAAPPSVISLCHPRKLAPAKQSPADPWLQASNDPWKRWSAPSSSHVTPGASSTKHLQEMETRLQASLKDTVQAHLEEHAQDATMASDTTLLAFQQEADMRFRKLEAGVSELTAQGQQFRSWFNDVHKGMENMGSQITGLQKTTEHLGTTLTSSVASSVNEAFDARFNQLEVPDFLLTSTVWPYLVLLLALGCGVLQCSMWPLFLLFLRLPWTVASGFVPWGAYTAITFALNLFHRSMPHSGIGLRGKEAHLIELGPGVHCTWAGVLTTSDVPCQKLSMPWQCSEQESGRIVASAHLLGNTKLQVINAYGYCRGPTWPKAKQLTENLLSTVTSHFVIGGFGIRTICGDFNFSEDELDSFEIWRQFGWISAQRFASFHWGHLVKPTCKGATERDFIWLSPEAQALCCHIEVLDIFIEHATVAVDFSCDVKAAYEDNLGAISFLINADGHSEPVARCEHWSSILRARGFDKGFRTFWNIGYEDGTPHDPPVLPIAIPSCEGIDRIYATFRDRFDRLESWHIRQRCRVLKAKHDASMAGLYGELRRQPKAKPDLLWHDHYYTILDFEPSTGSLHLDRPLDLHGQSTWTINGVRTTVMESEDDICQVSSLPTQLIPGDELHQHQVLSDLTEVHQAFVDFWRPRWNAYSDIPEEDWLRIVNFAKAHMRPISFDLPAIQPSHWQKALRRYKPTAARGVDGLDHRDFLHMPSALTASLLTMLSSIEAGAPWPSQTHTGLIQALAKTPDAHEVASFRPIVVLSLLYRTWGSIRSRQLLAQLSQYLPAEQVGFIPGQEAAGIWAYWQALIELSCRGGSALCGLSSDIVRAFNCLPRAPLFWMIDYIGTPGSVTGPWATFLSTMSRTFVVQGGLSQCSLSTVGFPEGDALSVFAMCILDWTWHIYAQQFCPSVNAYSYVDNLGLLSLDAGSLAIGFSTMTSFFKLWRLEIDLDKSYCWAVDGDNRKALAQFPLQRLEHAKELGGSLTFGARPRVCDIKDRMSFAYSHLDVLRRKAALALGWRKVEWSLLKVPWHWCEHRLLDAWAWRVAQGFRSRKTAEDLHGIDLWAHRSFTRSLSSLEKAQLSAISSGCYIDNAKFGRAELTALVSTVRWGLLETQAEVHVWSDSQHIALGAAFVQNTGVIPHTWEHQDLWLGLSAALDASEVGQFYFHWVPSHLDERHCESPFEDWLRKWNDVADRIAGYMNSNRPSQVLALFERVAAYDICWRHRQEHLLQFIVSAGDLRTTEEEHIETVISSDTDSGLPPTLTTALVTTGDLQVEPGRLPPAFYKELVGWLRRSGGPESRRTVCDRRNL</sequence>
<keyword evidence="4" id="KW-0812">Transmembrane</keyword>
<evidence type="ECO:0000256" key="4">
    <source>
        <dbReference type="SAM" id="Phobius"/>
    </source>
</evidence>
<evidence type="ECO:0000256" key="3">
    <source>
        <dbReference type="SAM" id="MobiDB-lite"/>
    </source>
</evidence>
<feature type="transmembrane region" description="Helical" evidence="4">
    <location>
        <begin position="1520"/>
        <end position="1540"/>
    </location>
</feature>
<accession>A0ABP0Q570</accession>
<dbReference type="PROSITE" id="PS50878">
    <property type="entry name" value="RT_POL"/>
    <property type="match status" value="1"/>
</dbReference>
<dbReference type="Pfam" id="PF00145">
    <property type="entry name" value="DNA_methylase"/>
    <property type="match status" value="1"/>
</dbReference>
<dbReference type="EMBL" id="CAXAMM010039018">
    <property type="protein sequence ID" value="CAK9083028.1"/>
    <property type="molecule type" value="Genomic_DNA"/>
</dbReference>
<keyword evidence="4" id="KW-1133">Transmembrane helix</keyword>
<dbReference type="SUPFAM" id="SSF53335">
    <property type="entry name" value="S-adenosyl-L-methionine-dependent methyltransferases"/>
    <property type="match status" value="1"/>
</dbReference>
<keyword evidence="4" id="KW-0472">Membrane</keyword>
<gene>
    <name evidence="6" type="ORF">SCF082_LOCUS39432</name>
</gene>
<evidence type="ECO:0000256" key="1">
    <source>
        <dbReference type="ARBA" id="ARBA00022603"/>
    </source>
</evidence>
<organism evidence="6 7">
    <name type="scientific">Durusdinium trenchii</name>
    <dbReference type="NCBI Taxonomy" id="1381693"/>
    <lineage>
        <taxon>Eukaryota</taxon>
        <taxon>Sar</taxon>
        <taxon>Alveolata</taxon>
        <taxon>Dinophyceae</taxon>
        <taxon>Suessiales</taxon>
        <taxon>Symbiodiniaceae</taxon>
        <taxon>Durusdinium</taxon>
    </lineage>
</organism>
<feature type="region of interest" description="Disordered" evidence="3">
    <location>
        <begin position="899"/>
        <end position="918"/>
    </location>
</feature>
<feature type="compositionally biased region" description="Basic residues" evidence="3">
    <location>
        <begin position="899"/>
        <end position="908"/>
    </location>
</feature>
<feature type="domain" description="Reverse transcriptase" evidence="5">
    <location>
        <begin position="2023"/>
        <end position="2282"/>
    </location>
</feature>
<keyword evidence="7" id="KW-1185">Reference proteome</keyword>
<keyword evidence="2" id="KW-0808">Transferase</keyword>
<dbReference type="InterPro" id="IPR029063">
    <property type="entry name" value="SAM-dependent_MTases_sf"/>
</dbReference>
<evidence type="ECO:0000259" key="5">
    <source>
        <dbReference type="PROSITE" id="PS50878"/>
    </source>
</evidence>
<evidence type="ECO:0000313" key="6">
    <source>
        <dbReference type="EMBL" id="CAK9083028.1"/>
    </source>
</evidence>
<proteinExistence type="predicted"/>
<protein>
    <submittedName>
        <fullName evidence="6">Retrovirus-related Pol polyprotein from type-1 retrotransposable element R2</fullName>
    </submittedName>
</protein>
<evidence type="ECO:0000313" key="7">
    <source>
        <dbReference type="Proteomes" id="UP001642464"/>
    </source>
</evidence>
<evidence type="ECO:0000256" key="2">
    <source>
        <dbReference type="ARBA" id="ARBA00022679"/>
    </source>
</evidence>
<dbReference type="Gene3D" id="3.40.50.150">
    <property type="entry name" value="Vaccinia Virus protein VP39"/>
    <property type="match status" value="1"/>
</dbReference>
<dbReference type="Proteomes" id="UP001642464">
    <property type="component" value="Unassembled WGS sequence"/>
</dbReference>
<reference evidence="6 7" key="1">
    <citation type="submission" date="2024-02" db="EMBL/GenBank/DDBJ databases">
        <authorList>
            <person name="Chen Y."/>
            <person name="Shah S."/>
            <person name="Dougan E. K."/>
            <person name="Thang M."/>
            <person name="Chan C."/>
        </authorList>
    </citation>
    <scope>NUCLEOTIDE SEQUENCE [LARGE SCALE GENOMIC DNA]</scope>
</reference>
<keyword evidence="1" id="KW-0489">Methyltransferase</keyword>
<name>A0ABP0Q570_9DINO</name>
<comment type="caution">
    <text evidence="6">The sequence shown here is derived from an EMBL/GenBank/DDBJ whole genome shotgun (WGS) entry which is preliminary data.</text>
</comment>
<dbReference type="InterPro" id="IPR001525">
    <property type="entry name" value="C5_MeTfrase"/>
</dbReference>